<feature type="transmembrane region" description="Helical" evidence="1">
    <location>
        <begin position="94"/>
        <end position="118"/>
    </location>
</feature>
<dbReference type="AlphaFoldDB" id="A0A383DD69"/>
<keyword evidence="1" id="KW-1133">Transmembrane helix</keyword>
<proteinExistence type="predicted"/>
<reference evidence="2" key="1">
    <citation type="submission" date="2018-05" db="EMBL/GenBank/DDBJ databases">
        <authorList>
            <person name="Lanie J.A."/>
            <person name="Ng W.-L."/>
            <person name="Kazmierczak K.M."/>
            <person name="Andrzejewski T.M."/>
            <person name="Davidsen T.M."/>
            <person name="Wayne K.J."/>
            <person name="Tettelin H."/>
            <person name="Glass J.I."/>
            <person name="Rusch D."/>
            <person name="Podicherti R."/>
            <person name="Tsui H.-C.T."/>
            <person name="Winkler M.E."/>
        </authorList>
    </citation>
    <scope>NUCLEOTIDE SEQUENCE</scope>
</reference>
<feature type="transmembrane region" description="Helical" evidence="1">
    <location>
        <begin position="56"/>
        <end position="74"/>
    </location>
</feature>
<organism evidence="2">
    <name type="scientific">marine metagenome</name>
    <dbReference type="NCBI Taxonomy" id="408172"/>
    <lineage>
        <taxon>unclassified sequences</taxon>
        <taxon>metagenomes</taxon>
        <taxon>ecological metagenomes</taxon>
    </lineage>
</organism>
<feature type="non-terminal residue" evidence="2">
    <location>
        <position position="153"/>
    </location>
</feature>
<keyword evidence="1" id="KW-0812">Transmembrane</keyword>
<evidence type="ECO:0000256" key="1">
    <source>
        <dbReference type="SAM" id="Phobius"/>
    </source>
</evidence>
<accession>A0A383DD69</accession>
<evidence type="ECO:0000313" key="2">
    <source>
        <dbReference type="EMBL" id="SVE42205.1"/>
    </source>
</evidence>
<gene>
    <name evidence="2" type="ORF">METZ01_LOCUS495059</name>
</gene>
<sequence>MIAIWPISTIIITAITSRLITQSWLTPGAFFSLLWSFFMFAPLIFAPDFLIDSLGLWFIAIAAMACSAGSIIGFSSAFNRNDKRLYNKKSIPTVWLISLMVLLCISVMGLLLLILHAFSNYASTFETNILLSIPNLISIERYSGYLEYPDVIT</sequence>
<protein>
    <submittedName>
        <fullName evidence="2">Uncharacterized protein</fullName>
    </submittedName>
</protein>
<keyword evidence="1" id="KW-0472">Membrane</keyword>
<feature type="transmembrane region" description="Helical" evidence="1">
    <location>
        <begin position="24"/>
        <end position="44"/>
    </location>
</feature>
<dbReference type="EMBL" id="UINC01216176">
    <property type="protein sequence ID" value="SVE42205.1"/>
    <property type="molecule type" value="Genomic_DNA"/>
</dbReference>
<name>A0A383DD69_9ZZZZ</name>